<accession>A0ACB9GYB8</accession>
<evidence type="ECO:0000313" key="1">
    <source>
        <dbReference type="EMBL" id="KAI3788452.1"/>
    </source>
</evidence>
<keyword evidence="2" id="KW-1185">Reference proteome</keyword>
<proteinExistence type="predicted"/>
<dbReference type="EMBL" id="CM042009">
    <property type="protein sequence ID" value="KAI3788452.1"/>
    <property type="molecule type" value="Genomic_DNA"/>
</dbReference>
<protein>
    <submittedName>
        <fullName evidence="1">Uncharacterized protein</fullName>
    </submittedName>
</protein>
<gene>
    <name evidence="1" type="ORF">L2E82_01220</name>
</gene>
<dbReference type="Proteomes" id="UP001055811">
    <property type="component" value="Linkage Group LG01"/>
</dbReference>
<sequence length="83" mass="8970">MLSKKAAASKAAGRSGGQWPRNCHFLAVQGVILTISETFSWLGISPSPWRVDLGEPAGEWRWSGAGERPRGLATPLARLLREA</sequence>
<organism evidence="1 2">
    <name type="scientific">Cichorium intybus</name>
    <name type="common">Chicory</name>
    <dbReference type="NCBI Taxonomy" id="13427"/>
    <lineage>
        <taxon>Eukaryota</taxon>
        <taxon>Viridiplantae</taxon>
        <taxon>Streptophyta</taxon>
        <taxon>Embryophyta</taxon>
        <taxon>Tracheophyta</taxon>
        <taxon>Spermatophyta</taxon>
        <taxon>Magnoliopsida</taxon>
        <taxon>eudicotyledons</taxon>
        <taxon>Gunneridae</taxon>
        <taxon>Pentapetalae</taxon>
        <taxon>asterids</taxon>
        <taxon>campanulids</taxon>
        <taxon>Asterales</taxon>
        <taxon>Asteraceae</taxon>
        <taxon>Cichorioideae</taxon>
        <taxon>Cichorieae</taxon>
        <taxon>Cichoriinae</taxon>
        <taxon>Cichorium</taxon>
    </lineage>
</organism>
<reference evidence="2" key="1">
    <citation type="journal article" date="2022" name="Mol. Ecol. Resour.">
        <title>The genomes of chicory, endive, great burdock and yacon provide insights into Asteraceae palaeo-polyploidization history and plant inulin production.</title>
        <authorList>
            <person name="Fan W."/>
            <person name="Wang S."/>
            <person name="Wang H."/>
            <person name="Wang A."/>
            <person name="Jiang F."/>
            <person name="Liu H."/>
            <person name="Zhao H."/>
            <person name="Xu D."/>
            <person name="Zhang Y."/>
        </authorList>
    </citation>
    <scope>NUCLEOTIDE SEQUENCE [LARGE SCALE GENOMIC DNA]</scope>
    <source>
        <strain evidence="2">cv. Punajuju</strain>
    </source>
</reference>
<name>A0ACB9GYB8_CICIN</name>
<comment type="caution">
    <text evidence="1">The sequence shown here is derived from an EMBL/GenBank/DDBJ whole genome shotgun (WGS) entry which is preliminary data.</text>
</comment>
<evidence type="ECO:0000313" key="2">
    <source>
        <dbReference type="Proteomes" id="UP001055811"/>
    </source>
</evidence>
<reference evidence="1 2" key="2">
    <citation type="journal article" date="2022" name="Mol. Ecol. Resour.">
        <title>The genomes of chicory, endive, great burdock and yacon provide insights into Asteraceae paleo-polyploidization history and plant inulin production.</title>
        <authorList>
            <person name="Fan W."/>
            <person name="Wang S."/>
            <person name="Wang H."/>
            <person name="Wang A."/>
            <person name="Jiang F."/>
            <person name="Liu H."/>
            <person name="Zhao H."/>
            <person name="Xu D."/>
            <person name="Zhang Y."/>
        </authorList>
    </citation>
    <scope>NUCLEOTIDE SEQUENCE [LARGE SCALE GENOMIC DNA]</scope>
    <source>
        <strain evidence="2">cv. Punajuju</strain>
        <tissue evidence="1">Leaves</tissue>
    </source>
</reference>